<gene>
    <name evidence="1" type="ORF">MPSI1_003671</name>
</gene>
<evidence type="ECO:0000313" key="2">
    <source>
        <dbReference type="Proteomes" id="UP001214628"/>
    </source>
</evidence>
<dbReference type="Proteomes" id="UP001214628">
    <property type="component" value="Chromosome 6"/>
</dbReference>
<keyword evidence="2" id="KW-1185">Reference proteome</keyword>
<protein>
    <submittedName>
        <fullName evidence="1">Uncharacterized protein</fullName>
    </submittedName>
</protein>
<evidence type="ECO:0000313" key="1">
    <source>
        <dbReference type="EMBL" id="WFD44995.1"/>
    </source>
</evidence>
<name>A0AAF0F9X2_9BASI</name>
<sequence length="324" mass="35551">MHAQREAHAVASYAALATSQAFIQALKRDVHILVHSFELTWTWLDGQVPSTTTSSVPPRWEYGALTVFERVWTRNQWNQLGSALGNQSEARKAFYDTTIRAFLDVITQCDTDTTVLHKIGGLFGVYFVWLGQPDLHNSPIGIDRAMLGQLLHLPERARTTLDTDDVQEGIPPSADVWYVVNMLLGNPPSTENAALVLQFPAPACLEADTAIMPREAVPHSLAHGTVGVRADLFDQHAPVRAKMEDVHRSISDTLGIPLVDSQQTTSSGHSQRTAESIANLSRAQQSYIAQRDAFCNKANPILDPQSGSRDLASTIAKFTESLGD</sequence>
<dbReference type="EMBL" id="CP118380">
    <property type="protein sequence ID" value="WFD44995.1"/>
    <property type="molecule type" value="Genomic_DNA"/>
</dbReference>
<reference evidence="1" key="1">
    <citation type="submission" date="2023-02" db="EMBL/GenBank/DDBJ databases">
        <title>Mating type loci evolution in Malassezia.</title>
        <authorList>
            <person name="Coelho M.A."/>
        </authorList>
    </citation>
    <scope>NUCLEOTIDE SEQUENCE</scope>
    <source>
        <strain evidence="1">CBS 14136</strain>
    </source>
</reference>
<organism evidence="1 2">
    <name type="scientific">Malassezia psittaci</name>
    <dbReference type="NCBI Taxonomy" id="1821823"/>
    <lineage>
        <taxon>Eukaryota</taxon>
        <taxon>Fungi</taxon>
        <taxon>Dikarya</taxon>
        <taxon>Basidiomycota</taxon>
        <taxon>Ustilaginomycotina</taxon>
        <taxon>Malasseziomycetes</taxon>
        <taxon>Malasseziales</taxon>
        <taxon>Malasseziaceae</taxon>
        <taxon>Malassezia</taxon>
    </lineage>
</organism>
<dbReference type="AlphaFoldDB" id="A0AAF0F9X2"/>
<proteinExistence type="predicted"/>
<accession>A0AAF0F9X2</accession>